<reference evidence="2 3" key="1">
    <citation type="submission" date="2014-04" db="EMBL/GenBank/DDBJ databases">
        <title>Evolutionary Origins and Diversification of the Mycorrhizal Mutualists.</title>
        <authorList>
            <consortium name="DOE Joint Genome Institute"/>
            <consortium name="Mycorrhizal Genomics Consortium"/>
            <person name="Kohler A."/>
            <person name="Kuo A."/>
            <person name="Nagy L.G."/>
            <person name="Floudas D."/>
            <person name="Copeland A."/>
            <person name="Barry K.W."/>
            <person name="Cichocki N."/>
            <person name="Veneault-Fourrey C."/>
            <person name="LaButti K."/>
            <person name="Lindquist E.A."/>
            <person name="Lipzen A."/>
            <person name="Lundell T."/>
            <person name="Morin E."/>
            <person name="Murat C."/>
            <person name="Riley R."/>
            <person name="Ohm R."/>
            <person name="Sun H."/>
            <person name="Tunlid A."/>
            <person name="Henrissat B."/>
            <person name="Grigoriev I.V."/>
            <person name="Hibbett D.S."/>
            <person name="Martin F."/>
        </authorList>
    </citation>
    <scope>NUCLEOTIDE SEQUENCE [LARGE SCALE GENOMIC DNA]</scope>
    <source>
        <strain evidence="2 3">Koide BX008</strain>
    </source>
</reference>
<name>A0A0C2SCM1_AMAMK</name>
<dbReference type="EMBL" id="KN818295">
    <property type="protein sequence ID" value="KIL60685.1"/>
    <property type="molecule type" value="Genomic_DNA"/>
</dbReference>
<dbReference type="InParanoid" id="A0A0C2SCM1"/>
<protein>
    <submittedName>
        <fullName evidence="2">Uncharacterized protein</fullName>
    </submittedName>
</protein>
<dbReference type="Proteomes" id="UP000054549">
    <property type="component" value="Unassembled WGS sequence"/>
</dbReference>
<proteinExistence type="predicted"/>
<dbReference type="HOGENOM" id="CLU_045862_0_0_1"/>
<keyword evidence="1" id="KW-0472">Membrane</keyword>
<dbReference type="OrthoDB" id="411632at2759"/>
<evidence type="ECO:0000313" key="2">
    <source>
        <dbReference type="EMBL" id="KIL60685.1"/>
    </source>
</evidence>
<dbReference type="STRING" id="946122.A0A0C2SCM1"/>
<organism evidence="2 3">
    <name type="scientific">Amanita muscaria (strain Koide BX008)</name>
    <dbReference type="NCBI Taxonomy" id="946122"/>
    <lineage>
        <taxon>Eukaryota</taxon>
        <taxon>Fungi</taxon>
        <taxon>Dikarya</taxon>
        <taxon>Basidiomycota</taxon>
        <taxon>Agaricomycotina</taxon>
        <taxon>Agaricomycetes</taxon>
        <taxon>Agaricomycetidae</taxon>
        <taxon>Agaricales</taxon>
        <taxon>Pluteineae</taxon>
        <taxon>Amanitaceae</taxon>
        <taxon>Amanita</taxon>
    </lineage>
</organism>
<gene>
    <name evidence="2" type="ORF">M378DRAFT_83515</name>
</gene>
<keyword evidence="1" id="KW-0812">Transmembrane</keyword>
<evidence type="ECO:0000313" key="3">
    <source>
        <dbReference type="Proteomes" id="UP000054549"/>
    </source>
</evidence>
<keyword evidence="3" id="KW-1185">Reference proteome</keyword>
<evidence type="ECO:0000256" key="1">
    <source>
        <dbReference type="SAM" id="Phobius"/>
    </source>
</evidence>
<sequence length="407" mass="47903">MLLLPGRRPKLIYLISCLACLVFLFRLFIAKDRGPTTPPPRILLVSAFYRSPNAKHSDYAYSRWIERYLGQITTDIYFFTSPELEDFILEKRPSSFPFYLNTTFATPFSIPPLHGLEAVYSKQQHDLDPYKEKHSPDVYAVWNGKPYFVTQAIQNLERQGKVYDYVFWNDAGSFRDDHWYTEWPDPRRVEQVWADVAKLQGRSRSTNIGSDLVFFPLTGIPSAGHQKWKEDDGPISDAFSQGSFFGGTPSAMQWFSKTFYAYHDHYLSKSLFVGIDQNVFNTLFLLFPDKFIAMDYSDVPLMDIDLYGACCWRWWYYHFWFGDEEGGEKVREMWRDKLKDVREGKGNLKSEQAKLKVWEDTRWSFLWKEDLVPSRERSAPVRLMTTLLKKQFGRTWTPPKRHVHVDL</sequence>
<keyword evidence="1" id="KW-1133">Transmembrane helix</keyword>
<accession>A0A0C2SCM1</accession>
<feature type="transmembrane region" description="Helical" evidence="1">
    <location>
        <begin position="12"/>
        <end position="29"/>
    </location>
</feature>
<dbReference type="AlphaFoldDB" id="A0A0C2SCM1"/>